<dbReference type="NCBIfam" id="TIGR00500">
    <property type="entry name" value="met_pdase_I"/>
    <property type="match status" value="1"/>
</dbReference>
<reference evidence="8" key="2">
    <citation type="submission" date="2020-02" db="EMBL/GenBank/DDBJ databases">
        <authorList>
            <person name="Studholme D.J."/>
        </authorList>
    </citation>
    <scope>NUCLEOTIDE SEQUENCE</scope>
    <source>
        <strain evidence="8">00238/432</strain>
    </source>
</reference>
<dbReference type="CDD" id="cd01086">
    <property type="entry name" value="MetAP1"/>
    <property type="match status" value="1"/>
</dbReference>
<protein>
    <recommendedName>
        <fullName evidence="6">Methionine aminopeptidase</fullName>
        <ecNumber evidence="6">3.4.11.18</ecNumber>
    </recommendedName>
</protein>
<dbReference type="GO" id="GO:0070006">
    <property type="term" value="F:metalloaminopeptidase activity"/>
    <property type="evidence" value="ECO:0007669"/>
    <property type="project" value="UniProtKB-UniRule"/>
</dbReference>
<keyword evidence="2 5" id="KW-0645">Protease</keyword>
<evidence type="ECO:0000256" key="3">
    <source>
        <dbReference type="ARBA" id="ARBA00022723"/>
    </source>
</evidence>
<dbReference type="GO" id="GO:0046872">
    <property type="term" value="F:metal ion binding"/>
    <property type="evidence" value="ECO:0007669"/>
    <property type="project" value="UniProtKB-UniRule"/>
</dbReference>
<dbReference type="SUPFAM" id="SSF55920">
    <property type="entry name" value="Creatinase/aminopeptidase"/>
    <property type="match status" value="1"/>
</dbReference>
<name>A0A8J4S6B6_9STRA</name>
<evidence type="ECO:0000313" key="8">
    <source>
        <dbReference type="EMBL" id="KAF4320086.1"/>
    </source>
</evidence>
<keyword evidence="4 5" id="KW-0378">Hydrolase</keyword>
<reference evidence="8" key="1">
    <citation type="journal article" date="2015" name="Genom Data">
        <title>Draft genome sequences of Phytophthora kernoviae and Phytophthora ramorum lineage EU2 from Scotland.</title>
        <authorList>
            <person name="Sambles C."/>
            <person name="Schlenzig A."/>
            <person name="O'Neill P."/>
            <person name="Grant M."/>
            <person name="Studholme D.J."/>
        </authorList>
    </citation>
    <scope>NUCLEOTIDE SEQUENCE</scope>
    <source>
        <strain evidence="8">00238/432</strain>
    </source>
</reference>
<gene>
    <name evidence="8" type="ORF">G195_006643</name>
</gene>
<feature type="binding site" evidence="5">
    <location>
        <position position="283"/>
    </location>
    <ligand>
        <name>a divalent metal cation</name>
        <dbReference type="ChEBI" id="CHEBI:60240"/>
        <label>2</label>
        <note>catalytic</note>
    </ligand>
</feature>
<proteinExistence type="inferred from homology"/>
<dbReference type="InterPro" id="IPR001714">
    <property type="entry name" value="Pept_M24_MAP"/>
</dbReference>
<comment type="caution">
    <text evidence="8">The sequence shown here is derived from an EMBL/GenBank/DDBJ whole genome shotgun (WGS) entry which is preliminary data.</text>
</comment>
<keyword evidence="3 5" id="KW-0479">Metal-binding</keyword>
<feature type="binding site" evidence="5">
    <location>
        <position position="346"/>
    </location>
    <ligand>
        <name>a divalent metal cation</name>
        <dbReference type="ChEBI" id="CHEBI:60240"/>
        <label>2</label>
        <note>catalytic</note>
    </ligand>
</feature>
<comment type="catalytic activity">
    <reaction evidence="5 6">
        <text>Release of N-terminal amino acids, preferentially methionine, from peptides and arylamides.</text>
        <dbReference type="EC" id="3.4.11.18"/>
    </reaction>
</comment>
<comment type="cofactor">
    <cofactor evidence="5">
        <name>Co(2+)</name>
        <dbReference type="ChEBI" id="CHEBI:48828"/>
    </cofactor>
    <cofactor evidence="5">
        <name>Zn(2+)</name>
        <dbReference type="ChEBI" id="CHEBI:29105"/>
    </cofactor>
    <cofactor evidence="5">
        <name>Mn(2+)</name>
        <dbReference type="ChEBI" id="CHEBI:29035"/>
    </cofactor>
    <cofactor evidence="5">
        <name>Fe(2+)</name>
        <dbReference type="ChEBI" id="CHEBI:29033"/>
    </cofactor>
    <text evidence="5">Binds 2 divalent metal cations per subunit. Has a high-affinity and a low affinity metal-binding site. The true nature of the physiological cofactor is under debate. The enzyme is active with cobalt, zinc, manganese or divalent iron ions. Most likely, methionine aminopeptidases function as mononuclear Fe(2+)-metalloproteases under physiological conditions, and the catalytically relevant metal-binding site has been assigned to the histidine-containing high-affinity site.</text>
</comment>
<comment type="similarity">
    <text evidence="5">Belongs to the peptidase M24A family. Methionine aminopeptidase type 1 subfamily.</text>
</comment>
<dbReference type="InterPro" id="IPR000994">
    <property type="entry name" value="Pept_M24"/>
</dbReference>
<comment type="function">
    <text evidence="6">Cotranslationally removes the N-terminal methionine from nascent proteins. The N-terminal methionine is often cleaved when the second residue in the primary sequence is small and uncharged (Met-Ala-, Cys, Gly, Pro, Ser, Thr, or Val).</text>
</comment>
<accession>A0A8J4S6B6</accession>
<evidence type="ECO:0000256" key="1">
    <source>
        <dbReference type="ARBA" id="ARBA00022438"/>
    </source>
</evidence>
<dbReference type="EMBL" id="AOFI03000174">
    <property type="protein sequence ID" value="KAF4320086.1"/>
    <property type="molecule type" value="Genomic_DNA"/>
</dbReference>
<dbReference type="Gene3D" id="3.90.230.10">
    <property type="entry name" value="Creatinase/methionine aminopeptidase superfamily"/>
    <property type="match status" value="1"/>
</dbReference>
<evidence type="ECO:0000256" key="4">
    <source>
        <dbReference type="ARBA" id="ARBA00022801"/>
    </source>
</evidence>
<dbReference type="Proteomes" id="UP000702964">
    <property type="component" value="Unassembled WGS sequence"/>
</dbReference>
<dbReference type="InterPro" id="IPR036005">
    <property type="entry name" value="Creatinase/aminopeptidase-like"/>
</dbReference>
<feature type="binding site" evidence="5">
    <location>
        <position position="218"/>
    </location>
    <ligand>
        <name>a divalent metal cation</name>
        <dbReference type="ChEBI" id="CHEBI:60240"/>
        <label>2</label>
        <note>catalytic</note>
    </ligand>
</feature>
<feature type="domain" description="Peptidase M24" evidence="7">
    <location>
        <begin position="125"/>
        <end position="353"/>
    </location>
</feature>
<dbReference type="PANTHER" id="PTHR43330:SF8">
    <property type="entry name" value="METHIONINE AMINOPEPTIDASE 1D, MITOCHONDRIAL"/>
    <property type="match status" value="1"/>
</dbReference>
<evidence type="ECO:0000313" key="9">
    <source>
        <dbReference type="Proteomes" id="UP000702964"/>
    </source>
</evidence>
<feature type="binding site" evidence="5">
    <location>
        <position position="190"/>
    </location>
    <ligand>
        <name>substrate</name>
    </ligand>
</feature>
<dbReference type="AlphaFoldDB" id="A0A8J4S6B6"/>
<feature type="binding site" evidence="5">
    <location>
        <position position="218"/>
    </location>
    <ligand>
        <name>a divalent metal cation</name>
        <dbReference type="ChEBI" id="CHEBI:60240"/>
        <label>1</label>
    </ligand>
</feature>
<dbReference type="EC" id="3.4.11.18" evidence="6"/>
<feature type="binding site" evidence="5">
    <location>
        <position position="290"/>
    </location>
    <ligand>
        <name>substrate</name>
    </ligand>
</feature>
<dbReference type="GO" id="GO:0004239">
    <property type="term" value="F:initiator methionyl aminopeptidase activity"/>
    <property type="evidence" value="ECO:0007669"/>
    <property type="project" value="UniProtKB-UniRule"/>
</dbReference>
<dbReference type="PANTHER" id="PTHR43330">
    <property type="entry name" value="METHIONINE AMINOPEPTIDASE"/>
    <property type="match status" value="1"/>
</dbReference>
<dbReference type="GO" id="GO:0006508">
    <property type="term" value="P:proteolysis"/>
    <property type="evidence" value="ECO:0007669"/>
    <property type="project" value="UniProtKB-KW"/>
</dbReference>
<dbReference type="InterPro" id="IPR002467">
    <property type="entry name" value="Pept_M24A_MAP1"/>
</dbReference>
<dbReference type="PRINTS" id="PR00599">
    <property type="entry name" value="MAPEPTIDASE"/>
</dbReference>
<feature type="binding site" evidence="5">
    <location>
        <position position="207"/>
    </location>
    <ligand>
        <name>a divalent metal cation</name>
        <dbReference type="ChEBI" id="CHEBI:60240"/>
        <label>1</label>
    </ligand>
</feature>
<evidence type="ECO:0000256" key="2">
    <source>
        <dbReference type="ARBA" id="ARBA00022670"/>
    </source>
</evidence>
<keyword evidence="1 5" id="KW-0031">Aminopeptidase</keyword>
<dbReference type="Pfam" id="PF00557">
    <property type="entry name" value="Peptidase_M24"/>
    <property type="match status" value="1"/>
</dbReference>
<evidence type="ECO:0000259" key="7">
    <source>
        <dbReference type="Pfam" id="PF00557"/>
    </source>
</evidence>
<organism evidence="8 9">
    <name type="scientific">Phytophthora kernoviae 00238/432</name>
    <dbReference type="NCBI Taxonomy" id="1284355"/>
    <lineage>
        <taxon>Eukaryota</taxon>
        <taxon>Sar</taxon>
        <taxon>Stramenopiles</taxon>
        <taxon>Oomycota</taxon>
        <taxon>Peronosporomycetes</taxon>
        <taxon>Peronosporales</taxon>
        <taxon>Peronosporaceae</taxon>
        <taxon>Phytophthora</taxon>
    </lineage>
</organism>
<feature type="binding site" evidence="5">
    <location>
        <position position="315"/>
    </location>
    <ligand>
        <name>a divalent metal cation</name>
        <dbReference type="ChEBI" id="CHEBI:60240"/>
        <label>2</label>
        <note>catalytic</note>
    </ligand>
</feature>
<evidence type="ECO:0000256" key="5">
    <source>
        <dbReference type="HAMAP-Rule" id="MF_03174"/>
    </source>
</evidence>
<feature type="binding site" evidence="5">
    <location>
        <position position="346"/>
    </location>
    <ligand>
        <name>a divalent metal cation</name>
        <dbReference type="ChEBI" id="CHEBI:60240"/>
        <label>1</label>
    </ligand>
</feature>
<dbReference type="HAMAP" id="MF_01974">
    <property type="entry name" value="MetAP_1"/>
    <property type="match status" value="1"/>
</dbReference>
<sequence length="360" mass="38971">MAARVKQVLQRYGRTAFLFHSSVFVATLTGSYAAINQGVNLEASLSVSFSSPPPPPPPPPPALSLSLDMRRFFSRFASRAPVRAGHQMPQRTVPSSIPHPPYAASGAMSDLKSFIPILDAEQQHRLRAACALAKEIRDFAKPLCVVGVPTEEVDRIVHEEIIRRGAYPSPLNYGGFTKSLCSSVNEIVVHGIPDSRPLEDGDIVNIDISVFLDGFHGDTSQTYIVGENVDEAGRHLVDVTNQALEGAIENCCKPLNRFATIGDYVQTLADKEGLGVVREYTGHGIGKEFHCLPFILHNRNGEPGKMLPGMAFTVEPALTEGSPKIIHWDDGWTVATADGGRSAQAEHTVLITEDGADILT</sequence>
<evidence type="ECO:0000256" key="6">
    <source>
        <dbReference type="RuleBase" id="RU003653"/>
    </source>
</evidence>